<gene>
    <name evidence="2" type="ORF">GCM10009787_05150</name>
</gene>
<keyword evidence="3" id="KW-1185">Reference proteome</keyword>
<dbReference type="PANTHER" id="PTHR43747">
    <property type="entry name" value="FAD-BINDING PROTEIN"/>
    <property type="match status" value="1"/>
</dbReference>
<comment type="caution">
    <text evidence="2">The sequence shown here is derived from an EMBL/GenBank/DDBJ whole genome shotgun (WGS) entry which is preliminary data.</text>
</comment>
<dbReference type="RefSeq" id="WP_189397138.1">
    <property type="nucleotide sequence ID" value="NZ_BAAAOQ010000002.1"/>
</dbReference>
<dbReference type="EMBL" id="BAAAOQ010000002">
    <property type="protein sequence ID" value="GAA2191514.1"/>
    <property type="molecule type" value="Genomic_DNA"/>
</dbReference>
<proteinExistence type="inferred from homology"/>
<dbReference type="InterPro" id="IPR050816">
    <property type="entry name" value="Flavin-dep_Halogenase_NPB"/>
</dbReference>
<reference evidence="2 3" key="1">
    <citation type="journal article" date="2019" name="Int. J. Syst. Evol. Microbiol.">
        <title>The Global Catalogue of Microorganisms (GCM) 10K type strain sequencing project: providing services to taxonomists for standard genome sequencing and annotation.</title>
        <authorList>
            <consortium name="The Broad Institute Genomics Platform"/>
            <consortium name="The Broad Institute Genome Sequencing Center for Infectious Disease"/>
            <person name="Wu L."/>
            <person name="Ma J."/>
        </authorList>
    </citation>
    <scope>NUCLEOTIDE SEQUENCE [LARGE SCALE GENOMIC DNA]</scope>
    <source>
        <strain evidence="2 3">JCM 14924</strain>
    </source>
</reference>
<evidence type="ECO:0000256" key="1">
    <source>
        <dbReference type="ARBA" id="ARBA00038396"/>
    </source>
</evidence>
<organism evidence="2 3">
    <name type="scientific">Streptomyces bangladeshensis</name>
    <dbReference type="NCBI Taxonomy" id="295352"/>
    <lineage>
        <taxon>Bacteria</taxon>
        <taxon>Bacillati</taxon>
        <taxon>Actinomycetota</taxon>
        <taxon>Actinomycetes</taxon>
        <taxon>Kitasatosporales</taxon>
        <taxon>Streptomycetaceae</taxon>
        <taxon>Streptomyces</taxon>
    </lineage>
</organism>
<dbReference type="InterPro" id="IPR036188">
    <property type="entry name" value="FAD/NAD-bd_sf"/>
</dbReference>
<comment type="similarity">
    <text evidence="1">Belongs to the flavin-dependent halogenase family. Bacterial tryptophan halogenase subfamily.</text>
</comment>
<dbReference type="Gene3D" id="3.50.50.60">
    <property type="entry name" value="FAD/NAD(P)-binding domain"/>
    <property type="match status" value="1"/>
</dbReference>
<sequence length="441" mass="48860">MKREIIVVGGGTAGLIAAITLTRTCPDTDVTVIRSTALGTIMVGEGTFANTPSYLHGVLGIPEDDFYAKVNPVWKLGVRLNWGPRPYFDYPFNEQFDNQILPSQHKPWGYYHLDEYEGGSLPAAVTGKAPAKNFGYHIENQPFVAYLEQHFAGLGGKLLDAKVAAVETGEAGVECLVLDSGERYTADFFVDASGFRAELIGKGLGEPFVSMRDHLFCDKAVVGGWTREDEPIQPYTTMDTMDAGWCWRIDHENVINRGYVYSSAHISADQAAEELVRKNPKIDASSLRVVPFEARHIRRPWVKNVAAIGNACGFVEPLEATNIQVICMHAERLARAINAGGLDNPDLAQDYNEAVQLQWEDIRDFLALHYRFNNRLTTPFWEMAVRETPLGGLDEYVKLYQESGPALFTDAAGRPGSMFGYDGHLALLLGLRVPWKDGGIR</sequence>
<dbReference type="PANTHER" id="PTHR43747:SF4">
    <property type="entry name" value="FLAVIN-DEPENDENT TRYPTOPHAN HALOGENASE"/>
    <property type="match status" value="1"/>
</dbReference>
<dbReference type="Pfam" id="PF04820">
    <property type="entry name" value="Trp_halogenase"/>
    <property type="match status" value="1"/>
</dbReference>
<dbReference type="Proteomes" id="UP001501391">
    <property type="component" value="Unassembled WGS sequence"/>
</dbReference>
<dbReference type="InterPro" id="IPR006905">
    <property type="entry name" value="Flavin_halogenase"/>
</dbReference>
<evidence type="ECO:0000313" key="2">
    <source>
        <dbReference type="EMBL" id="GAA2191514.1"/>
    </source>
</evidence>
<evidence type="ECO:0000313" key="3">
    <source>
        <dbReference type="Proteomes" id="UP001501391"/>
    </source>
</evidence>
<protein>
    <submittedName>
        <fullName evidence="2">Tryptophan 7-halogenase</fullName>
    </submittedName>
</protein>
<name>A0ABN3BBA7_9ACTN</name>
<dbReference type="SUPFAM" id="SSF51905">
    <property type="entry name" value="FAD/NAD(P)-binding domain"/>
    <property type="match status" value="1"/>
</dbReference>
<accession>A0ABN3BBA7</accession>